<proteinExistence type="predicted"/>
<reference evidence="1" key="1">
    <citation type="submission" date="2022-11" db="EMBL/GenBank/DDBJ databases">
        <authorList>
            <person name="Mo P."/>
        </authorList>
    </citation>
    <scope>NUCLEOTIDE SEQUENCE</scope>
    <source>
        <strain evidence="1">HUAS 11-8</strain>
    </source>
</reference>
<gene>
    <name evidence="1" type="ORF">ORV05_04775</name>
</gene>
<protein>
    <submittedName>
        <fullName evidence="1">Uncharacterized protein</fullName>
    </submittedName>
</protein>
<sequence>MIPTPEEKDEALREQLAEDAAALAAEEPARVDVVELAARAFHATAHAHDPRPWAELGRPFKEVYLRRMQKLQEQGLLATDGQYTAFMHVARQLDRLATFMAAQTPAAVDRSDAAVDAAIQLITDQRAALSLLGDAVAQSVELCKAMLAGAAPVDVARILHTLVPMPLLAAAAAPAPSAETTPIYREVVGAE</sequence>
<dbReference type="EMBL" id="CP113836">
    <property type="protein sequence ID" value="WAL67105.1"/>
    <property type="molecule type" value="Genomic_DNA"/>
</dbReference>
<evidence type="ECO:0000313" key="1">
    <source>
        <dbReference type="EMBL" id="WAL67105.1"/>
    </source>
</evidence>
<keyword evidence="2" id="KW-1185">Reference proteome</keyword>
<dbReference type="RefSeq" id="WP_268757231.1">
    <property type="nucleotide sequence ID" value="NZ_CP113836.1"/>
</dbReference>
<name>A0ABY7B467_9PSEU</name>
<organism evidence="1 2">
    <name type="scientific">Amycolatopsis cynarae</name>
    <dbReference type="NCBI Taxonomy" id="2995223"/>
    <lineage>
        <taxon>Bacteria</taxon>
        <taxon>Bacillati</taxon>
        <taxon>Actinomycetota</taxon>
        <taxon>Actinomycetes</taxon>
        <taxon>Pseudonocardiales</taxon>
        <taxon>Pseudonocardiaceae</taxon>
        <taxon>Amycolatopsis</taxon>
    </lineage>
</organism>
<evidence type="ECO:0000313" key="2">
    <source>
        <dbReference type="Proteomes" id="UP001163203"/>
    </source>
</evidence>
<accession>A0ABY7B467</accession>
<dbReference type="Proteomes" id="UP001163203">
    <property type="component" value="Chromosome"/>
</dbReference>